<evidence type="ECO:0000256" key="1">
    <source>
        <dbReference type="SAM" id="SignalP"/>
    </source>
</evidence>
<evidence type="ECO:0000313" key="3">
    <source>
        <dbReference type="Proteomes" id="UP001500394"/>
    </source>
</evidence>
<name>A0ABP8QXT2_9SPHI</name>
<keyword evidence="3" id="KW-1185">Reference proteome</keyword>
<comment type="caution">
    <text evidence="2">The sequence shown here is derived from an EMBL/GenBank/DDBJ whole genome shotgun (WGS) entry which is preliminary data.</text>
</comment>
<organism evidence="2 3">
    <name type="scientific">Sphingobacterium thermophilum</name>
    <dbReference type="NCBI Taxonomy" id="768534"/>
    <lineage>
        <taxon>Bacteria</taxon>
        <taxon>Pseudomonadati</taxon>
        <taxon>Bacteroidota</taxon>
        <taxon>Sphingobacteriia</taxon>
        <taxon>Sphingobacteriales</taxon>
        <taxon>Sphingobacteriaceae</taxon>
        <taxon>Sphingobacterium</taxon>
    </lineage>
</organism>
<feature type="chain" id="PRO_5046261407" evidence="1">
    <location>
        <begin position="25"/>
        <end position="158"/>
    </location>
</feature>
<dbReference type="Proteomes" id="UP001500394">
    <property type="component" value="Unassembled WGS sequence"/>
</dbReference>
<feature type="signal peptide" evidence="1">
    <location>
        <begin position="1"/>
        <end position="24"/>
    </location>
</feature>
<keyword evidence="1" id="KW-0732">Signal</keyword>
<sequence>MKFMKYLKVLFVACSLLGVLTTTSCSSDEDKFISQTEVKEKINADMTGKVWHVNKFFLKETNLSTGATTLTPLNNTLAAVKKVEFRDLAAIVNGETRYAYDVTSIQYGTTVIPDPHVLTVRTEFASYFLFFLSVDYSELTAEYKDKSSDKVYFVTFTR</sequence>
<protein>
    <submittedName>
        <fullName evidence="2">Uncharacterized protein</fullName>
    </submittedName>
</protein>
<proteinExistence type="predicted"/>
<gene>
    <name evidence="2" type="ORF">GCM10023173_07510</name>
</gene>
<evidence type="ECO:0000313" key="2">
    <source>
        <dbReference type="EMBL" id="GAA4512813.1"/>
    </source>
</evidence>
<accession>A0ABP8QXT2</accession>
<dbReference type="EMBL" id="BAABGR010000006">
    <property type="protein sequence ID" value="GAA4512813.1"/>
    <property type="molecule type" value="Genomic_DNA"/>
</dbReference>
<dbReference type="PROSITE" id="PS51257">
    <property type="entry name" value="PROKAR_LIPOPROTEIN"/>
    <property type="match status" value="1"/>
</dbReference>
<reference evidence="3" key="1">
    <citation type="journal article" date="2019" name="Int. J. Syst. Evol. Microbiol.">
        <title>The Global Catalogue of Microorganisms (GCM) 10K type strain sequencing project: providing services to taxonomists for standard genome sequencing and annotation.</title>
        <authorList>
            <consortium name="The Broad Institute Genomics Platform"/>
            <consortium name="The Broad Institute Genome Sequencing Center for Infectious Disease"/>
            <person name="Wu L."/>
            <person name="Ma J."/>
        </authorList>
    </citation>
    <scope>NUCLEOTIDE SEQUENCE [LARGE SCALE GENOMIC DNA]</scope>
    <source>
        <strain evidence="3">JCM 17858</strain>
    </source>
</reference>